<accession>A0A836GQS6</accession>
<dbReference type="RefSeq" id="XP_067175196.1">
    <property type="nucleotide sequence ID" value="XM_067319821.1"/>
</dbReference>
<evidence type="ECO:0000256" key="3">
    <source>
        <dbReference type="ARBA" id="ARBA00022763"/>
    </source>
</evidence>
<evidence type="ECO:0000313" key="12">
    <source>
        <dbReference type="EMBL" id="KAG5468258.1"/>
    </source>
</evidence>
<dbReference type="AlphaFoldDB" id="A0A836GQS6"/>
<keyword evidence="3" id="KW-0227">DNA damage</keyword>
<feature type="region of interest" description="Disordered" evidence="10">
    <location>
        <begin position="127"/>
        <end position="153"/>
    </location>
</feature>
<dbReference type="CDD" id="cd00056">
    <property type="entry name" value="ENDO3c"/>
    <property type="match status" value="1"/>
</dbReference>
<dbReference type="EC" id="4.2.99.18" evidence="2"/>
<dbReference type="GO" id="GO:0005634">
    <property type="term" value="C:nucleus"/>
    <property type="evidence" value="ECO:0007669"/>
    <property type="project" value="TreeGrafter"/>
</dbReference>
<dbReference type="GO" id="GO:0140078">
    <property type="term" value="F:class I DNA-(apurinic or apyrimidinic site) endonuclease activity"/>
    <property type="evidence" value="ECO:0007669"/>
    <property type="project" value="UniProtKB-EC"/>
</dbReference>
<evidence type="ECO:0000256" key="5">
    <source>
        <dbReference type="ARBA" id="ARBA00023204"/>
    </source>
</evidence>
<dbReference type="EMBL" id="JAFEUZ010000034">
    <property type="protein sequence ID" value="KAG5468258.1"/>
    <property type="molecule type" value="Genomic_DNA"/>
</dbReference>
<dbReference type="Gene3D" id="3.30.310.40">
    <property type="match status" value="1"/>
</dbReference>
<dbReference type="InterPro" id="IPR003265">
    <property type="entry name" value="HhH-GPD_domain"/>
</dbReference>
<dbReference type="GO" id="GO:0006289">
    <property type="term" value="P:nucleotide-excision repair"/>
    <property type="evidence" value="ECO:0007669"/>
    <property type="project" value="InterPro"/>
</dbReference>
<comment type="caution">
    <text evidence="12">The sequence shown here is derived from an EMBL/GenBank/DDBJ whole genome shotgun (WGS) entry which is preliminary data.</text>
</comment>
<evidence type="ECO:0000259" key="11">
    <source>
        <dbReference type="SMART" id="SM00478"/>
    </source>
</evidence>
<organism evidence="12 13">
    <name type="scientific">Leishmania martiniquensis</name>
    <dbReference type="NCBI Taxonomy" id="1580590"/>
    <lineage>
        <taxon>Eukaryota</taxon>
        <taxon>Discoba</taxon>
        <taxon>Euglenozoa</taxon>
        <taxon>Kinetoplastea</taxon>
        <taxon>Metakinetoplastina</taxon>
        <taxon>Trypanosomatida</taxon>
        <taxon>Trypanosomatidae</taxon>
        <taxon>Leishmaniinae</taxon>
        <taxon>Leishmania</taxon>
    </lineage>
</organism>
<evidence type="ECO:0000256" key="1">
    <source>
        <dbReference type="ARBA" id="ARBA00010679"/>
    </source>
</evidence>
<dbReference type="Gene3D" id="1.10.340.30">
    <property type="entry name" value="Hypothetical protein, domain 2"/>
    <property type="match status" value="1"/>
</dbReference>
<dbReference type="OrthoDB" id="238681at2759"/>
<reference evidence="12 13" key="1">
    <citation type="submission" date="2021-03" db="EMBL/GenBank/DDBJ databases">
        <title>Leishmania (Mundinia) martiniquensis Genome sequencing and assembly.</title>
        <authorList>
            <person name="Almutairi H."/>
            <person name="Gatherer D."/>
        </authorList>
    </citation>
    <scope>NUCLEOTIDE SEQUENCE [LARGE SCALE GENOMIC DNA]</scope>
    <source>
        <strain evidence="12">LSCM1</strain>
    </source>
</reference>
<dbReference type="Gene3D" id="1.10.1670.10">
    <property type="entry name" value="Helix-hairpin-Helix base-excision DNA repair enzymes (C-terminal)"/>
    <property type="match status" value="1"/>
</dbReference>
<keyword evidence="7" id="KW-0511">Multifunctional enzyme</keyword>
<keyword evidence="4" id="KW-0378">Hydrolase</keyword>
<dbReference type="PANTHER" id="PTHR10242">
    <property type="entry name" value="8-OXOGUANINE DNA GLYCOSYLASE"/>
    <property type="match status" value="1"/>
</dbReference>
<evidence type="ECO:0000256" key="6">
    <source>
        <dbReference type="ARBA" id="ARBA00023239"/>
    </source>
</evidence>
<evidence type="ECO:0000256" key="10">
    <source>
        <dbReference type="SAM" id="MobiDB-lite"/>
    </source>
</evidence>
<comment type="similarity">
    <text evidence="1">Belongs to the type-1 OGG1 family.</text>
</comment>
<keyword evidence="8" id="KW-0326">Glycosidase</keyword>
<gene>
    <name evidence="12" type="ORF">LSCM1_02236</name>
</gene>
<keyword evidence="6" id="KW-0456">Lyase</keyword>
<dbReference type="SUPFAM" id="SSF48150">
    <property type="entry name" value="DNA-glycosylase"/>
    <property type="match status" value="1"/>
</dbReference>
<dbReference type="GeneID" id="92512333"/>
<feature type="compositionally biased region" description="Low complexity" evidence="10">
    <location>
        <begin position="89"/>
        <end position="100"/>
    </location>
</feature>
<dbReference type="Proteomes" id="UP000673552">
    <property type="component" value="Chromosome 34"/>
</dbReference>
<dbReference type="Pfam" id="PF00730">
    <property type="entry name" value="HhH-GPD"/>
    <property type="match status" value="1"/>
</dbReference>
<feature type="domain" description="HhH-GPD" evidence="11">
    <location>
        <begin position="307"/>
        <end position="491"/>
    </location>
</feature>
<comment type="catalytic activity">
    <reaction evidence="9">
        <text>2'-deoxyribonucleotide-(2'-deoxyribose 5'-phosphate)-2'-deoxyribonucleotide-DNA = a 3'-end 2'-deoxyribonucleotide-(2,3-dehydro-2,3-deoxyribose 5'-phosphate)-DNA + a 5'-end 5'-phospho-2'-deoxyribonucleoside-DNA + H(+)</text>
        <dbReference type="Rhea" id="RHEA:66592"/>
        <dbReference type="Rhea" id="RHEA-COMP:13180"/>
        <dbReference type="Rhea" id="RHEA-COMP:16897"/>
        <dbReference type="Rhea" id="RHEA-COMP:17067"/>
        <dbReference type="ChEBI" id="CHEBI:15378"/>
        <dbReference type="ChEBI" id="CHEBI:136412"/>
        <dbReference type="ChEBI" id="CHEBI:157695"/>
        <dbReference type="ChEBI" id="CHEBI:167181"/>
        <dbReference type="EC" id="4.2.99.18"/>
    </reaction>
</comment>
<name>A0A836GQS6_9TRYP</name>
<evidence type="ECO:0000256" key="4">
    <source>
        <dbReference type="ARBA" id="ARBA00022801"/>
    </source>
</evidence>
<dbReference type="PANTHER" id="PTHR10242:SF2">
    <property type="entry name" value="N-GLYCOSYLASE_DNA LYASE"/>
    <property type="match status" value="1"/>
</dbReference>
<dbReference type="InterPro" id="IPR011257">
    <property type="entry name" value="DNA_glycosylase"/>
</dbReference>
<dbReference type="KEGG" id="lmat:92512333"/>
<evidence type="ECO:0000256" key="9">
    <source>
        <dbReference type="ARBA" id="ARBA00044632"/>
    </source>
</evidence>
<sequence length="580" mass="64738">MSSSSASALHPWRVLTASLTAKVHLQMTLCGGQCFHWYPTPRGTFVGAIGYDVFELRETRCAAKLKSEELRRVPSRPAVSMRATRQQEPVSSPPISAAPSGESCRPSCCWIEYRRLWPLNHVRCHGEKGPPAPPSSLSRLAGAPPPSSVGESDEEMLSRYLSLDVDLDRLWKDWTESPHTRQHPLVGYLVGNRLRREFSRGSHSSHVCEHDHAHASPFTSIRHVRQDLHSCLFSFLCSQNNNVTRITGMVYALCRAYGDHLCDVRLATGEVRARRKSASDVPPLQTTAKARSNAAVHKRGITALPTLTSQSTCSDTREWLSIYSFPSLEQLAHATEDALRKLGFGYRSKYVVDAVGIIRAQRPPNLLEDQGVLKEQAPPPRHLMRQHGTCYKNGFYSAVLSHHSAPHQHQRDMLRHLPGVGRKVADCVALFALNRTHIVPVDTHMAQIAAAYLVPSSSETRASRKRSRTGLPLPEEECPSWEDVLLQWRAQAEMAKKRNGASSGSRRAIEESGEGGPVPRRSSRKNASPALCERHHDAIQEAFRQLFGNYAGWAHSILFFYRMRKGRTAQKLATATRCVL</sequence>
<evidence type="ECO:0000313" key="13">
    <source>
        <dbReference type="Proteomes" id="UP000673552"/>
    </source>
</evidence>
<evidence type="ECO:0000256" key="8">
    <source>
        <dbReference type="ARBA" id="ARBA00023295"/>
    </source>
</evidence>
<dbReference type="Pfam" id="PF07934">
    <property type="entry name" value="OGG_N"/>
    <property type="match status" value="1"/>
</dbReference>
<keyword evidence="5" id="KW-0234">DNA repair</keyword>
<dbReference type="GO" id="GO:0034039">
    <property type="term" value="F:8-oxo-7,8-dihydroguanine DNA N-glycosylase activity"/>
    <property type="evidence" value="ECO:0007669"/>
    <property type="project" value="TreeGrafter"/>
</dbReference>
<evidence type="ECO:0000256" key="2">
    <source>
        <dbReference type="ARBA" id="ARBA00012720"/>
    </source>
</evidence>
<protein>
    <recommendedName>
        <fullName evidence="2">DNA-(apurinic or apyrimidinic site) lyase</fullName>
        <ecNumber evidence="2">4.2.99.18</ecNumber>
    </recommendedName>
</protein>
<dbReference type="SMART" id="SM00478">
    <property type="entry name" value="ENDO3c"/>
    <property type="match status" value="1"/>
</dbReference>
<dbReference type="InterPro" id="IPR023170">
    <property type="entry name" value="HhH_base_excis_C"/>
</dbReference>
<feature type="region of interest" description="Disordered" evidence="10">
    <location>
        <begin position="456"/>
        <end position="476"/>
    </location>
</feature>
<dbReference type="SUPFAM" id="SSF55945">
    <property type="entry name" value="TATA-box binding protein-like"/>
    <property type="match status" value="1"/>
</dbReference>
<dbReference type="GO" id="GO:0006285">
    <property type="term" value="P:base-excision repair, AP site formation"/>
    <property type="evidence" value="ECO:0007669"/>
    <property type="project" value="TreeGrafter"/>
</dbReference>
<proteinExistence type="inferred from homology"/>
<feature type="region of interest" description="Disordered" evidence="10">
    <location>
        <begin position="495"/>
        <end position="529"/>
    </location>
</feature>
<keyword evidence="13" id="KW-1185">Reference proteome</keyword>
<dbReference type="InterPro" id="IPR052054">
    <property type="entry name" value="Oxidative_DNA_repair_enzyme"/>
</dbReference>
<feature type="region of interest" description="Disordered" evidence="10">
    <location>
        <begin position="75"/>
        <end position="103"/>
    </location>
</feature>
<evidence type="ECO:0000256" key="7">
    <source>
        <dbReference type="ARBA" id="ARBA00023268"/>
    </source>
</evidence>
<dbReference type="InterPro" id="IPR012904">
    <property type="entry name" value="OGG_N"/>
</dbReference>
<dbReference type="GO" id="GO:0003684">
    <property type="term" value="F:damaged DNA binding"/>
    <property type="evidence" value="ECO:0007669"/>
    <property type="project" value="InterPro"/>
</dbReference>